<keyword evidence="8" id="KW-0560">Oxidoreductase</keyword>
<dbReference type="GO" id="GO:0020037">
    <property type="term" value="F:heme binding"/>
    <property type="evidence" value="ECO:0007669"/>
    <property type="project" value="InterPro"/>
</dbReference>
<evidence type="ECO:0000256" key="6">
    <source>
        <dbReference type="ARBA" id="ARBA00022723"/>
    </source>
</evidence>
<keyword evidence="11 13" id="KW-0472">Membrane</keyword>
<dbReference type="PRINTS" id="PR00463">
    <property type="entry name" value="EP450I"/>
</dbReference>
<dbReference type="PANTHER" id="PTHR24287:SF1">
    <property type="entry name" value="P450, PUTATIVE (EUROFUNG)-RELATED"/>
    <property type="match status" value="1"/>
</dbReference>
<evidence type="ECO:0000256" key="9">
    <source>
        <dbReference type="ARBA" id="ARBA00023004"/>
    </source>
</evidence>
<evidence type="ECO:0000313" key="14">
    <source>
        <dbReference type="EMBL" id="KAF5236591.1"/>
    </source>
</evidence>
<keyword evidence="7 13" id="KW-1133">Transmembrane helix</keyword>
<gene>
    <name evidence="14" type="ORF">FANTH_11202</name>
</gene>
<keyword evidence="15" id="KW-1185">Reference proteome</keyword>
<evidence type="ECO:0000313" key="15">
    <source>
        <dbReference type="Proteomes" id="UP000573603"/>
    </source>
</evidence>
<evidence type="ECO:0000256" key="8">
    <source>
        <dbReference type="ARBA" id="ARBA00023002"/>
    </source>
</evidence>
<evidence type="ECO:0000256" key="10">
    <source>
        <dbReference type="ARBA" id="ARBA00023033"/>
    </source>
</evidence>
<sequence>MLKAEIVSEQIRDLLGRLPELTIYNAIIGFFTFIALYTSCHSFYYLYLSPLRHYPGPKLWAISRIPWNYVNMKGRIAWKIRDLHDQYGPVVRIAPDELSYTSGAAWKKIYGQRSPEFPKCLDGRGIAPASIGGRRTLATEELDKHARLRRAINPAFSERALREQEYYFQKYIKTFIRQIRNISHAGPVDMSLWYNLLSFDILSDLAFGAPAGCLENADQPWIRVIGARTKSFPWIQLAVQYGLFEFLMWISPRRVTESRNKHLAMTSDKVKRRIQTKSADKDFFSYILADNQEEKLADIELTMLASTFIVAGSGTAAGGLAGITYLLLRNPEALKKLKVEIRTAFTKEEEITMVSVQNCKYLRACITEGMRLYPPTPGTLPRWVPGKGEFIEGRWIPGGYAVGVNQLAAGHSEVNFHRASEFLPERWLEVGLDSEFASDDKTASQPFSLGSRNCVGKSMANAEIALTFAMLLWNFEVELHDQMENWWFNQGTFVVWEKLPLLKQHFASHSIAYEKKPERILGSGNSGGAAQPAMRFTDGNTLYEDFHLPLIPFFIEVSTERIPLYILLLAIPLSIHLLKLLCQNVSHAHKARQRGCLPAPLEPSKLPFGIDILLASLRADRDQRTPDHVSNRFAALGTSTFRMSILGTTNLVTAEPRNIQAILAIQFNDFGMGATRSTNLKTVLGRSIFAADGASWRKARDMMRPLFSRDNVSRLDLLEEHVQALFRCIEKDKHLTMADGTWSGPVSLAALLPSLTLDSATELFLGQSTSTLQVSLDGDDSHPGIEFHHAFERMVAILGTRVRLRSFYWLYGTRELRSCVKTLHDFVDSAIAASDVAKREGSSQALYDFLEVLRERCSGGDEEVREQVLGLLAAGRDTTASLMSWTWYCLVRNPRVFAKLRAEILSFFGPYPSDPSVTMTFASLKECTYLQHVLSETLRLHSVVPFNSRRALCDTTLPVGGGSDRKSPIFVPKGTEVNFSTHVLHRRKDLWGEDADEFVPERWEKKRGAASAAWHFVPFNGGPRICIGQQLALTEAGYVVARMLQRYDAVEGLDVDMTRDWHNFTVRSGHDAAADVTENWFHSICRGMGTYRVPVGIAKDQVLNRG</sequence>
<evidence type="ECO:0000256" key="11">
    <source>
        <dbReference type="ARBA" id="ARBA00023136"/>
    </source>
</evidence>
<keyword evidence="9 12" id="KW-0408">Iron</keyword>
<dbReference type="InterPro" id="IPR002401">
    <property type="entry name" value="Cyt_P450_E_grp-I"/>
</dbReference>
<comment type="caution">
    <text evidence="14">The sequence shown here is derived from an EMBL/GenBank/DDBJ whole genome shotgun (WGS) entry which is preliminary data.</text>
</comment>
<evidence type="ECO:0000256" key="13">
    <source>
        <dbReference type="SAM" id="Phobius"/>
    </source>
</evidence>
<evidence type="ECO:0000256" key="12">
    <source>
        <dbReference type="PIRSR" id="PIRSR602401-1"/>
    </source>
</evidence>
<dbReference type="InterPro" id="IPR001128">
    <property type="entry name" value="Cyt_P450"/>
</dbReference>
<dbReference type="PANTHER" id="PTHR24287">
    <property type="entry name" value="P450, PUTATIVE (EUROFUNG)-RELATED"/>
    <property type="match status" value="1"/>
</dbReference>
<keyword evidence="6 12" id="KW-0479">Metal-binding</keyword>
<evidence type="ECO:0000256" key="3">
    <source>
        <dbReference type="ARBA" id="ARBA00010617"/>
    </source>
</evidence>
<dbReference type="Pfam" id="PF00067">
    <property type="entry name" value="p450"/>
    <property type="match status" value="2"/>
</dbReference>
<dbReference type="Gene3D" id="1.10.630.10">
    <property type="entry name" value="Cytochrome P450"/>
    <property type="match status" value="2"/>
</dbReference>
<feature type="transmembrane region" description="Helical" evidence="13">
    <location>
        <begin position="23"/>
        <end position="48"/>
    </location>
</feature>
<protein>
    <recommendedName>
        <fullName evidence="16">Cytochrome P450</fullName>
    </recommendedName>
</protein>
<dbReference type="InterPro" id="IPR047146">
    <property type="entry name" value="Cyt_P450_E_CYP52_fungi"/>
</dbReference>
<dbReference type="Proteomes" id="UP000573603">
    <property type="component" value="Unassembled WGS sequence"/>
</dbReference>
<evidence type="ECO:0000256" key="2">
    <source>
        <dbReference type="ARBA" id="ARBA00004167"/>
    </source>
</evidence>
<reference evidence="14 15" key="1">
    <citation type="journal article" date="2020" name="BMC Genomics">
        <title>Correction to: Identification and distribution of gene clusters required for synthesis of sphingolipid metabolism inhibitors in diverse species of the filamentous fungus Fusarium.</title>
        <authorList>
            <person name="Kim H.S."/>
            <person name="Lohmar J.M."/>
            <person name="Busman M."/>
            <person name="Brown D.W."/>
            <person name="Naumann T.A."/>
            <person name="Divon H.H."/>
            <person name="Lysoe E."/>
            <person name="Uhlig S."/>
            <person name="Proctor R.H."/>
        </authorList>
    </citation>
    <scope>NUCLEOTIDE SEQUENCE [LARGE SCALE GENOMIC DNA]</scope>
    <source>
        <strain evidence="14 15">NRRL 25214</strain>
    </source>
</reference>
<dbReference type="PRINTS" id="PR00385">
    <property type="entry name" value="P450"/>
</dbReference>
<evidence type="ECO:0000256" key="7">
    <source>
        <dbReference type="ARBA" id="ARBA00022989"/>
    </source>
</evidence>
<evidence type="ECO:0000256" key="5">
    <source>
        <dbReference type="ARBA" id="ARBA00022692"/>
    </source>
</evidence>
<dbReference type="GO" id="GO:0004497">
    <property type="term" value="F:monooxygenase activity"/>
    <property type="evidence" value="ECO:0007669"/>
    <property type="project" value="UniProtKB-KW"/>
</dbReference>
<accession>A0A8H4YYK7</accession>
<evidence type="ECO:0000256" key="1">
    <source>
        <dbReference type="ARBA" id="ARBA00001971"/>
    </source>
</evidence>
<name>A0A8H4YYK7_9HYPO</name>
<organism evidence="14 15">
    <name type="scientific">Fusarium anthophilum</name>
    <dbReference type="NCBI Taxonomy" id="48485"/>
    <lineage>
        <taxon>Eukaryota</taxon>
        <taxon>Fungi</taxon>
        <taxon>Dikarya</taxon>
        <taxon>Ascomycota</taxon>
        <taxon>Pezizomycotina</taxon>
        <taxon>Sordariomycetes</taxon>
        <taxon>Hypocreomycetidae</taxon>
        <taxon>Hypocreales</taxon>
        <taxon>Nectriaceae</taxon>
        <taxon>Fusarium</taxon>
        <taxon>Fusarium fujikuroi species complex</taxon>
    </lineage>
</organism>
<proteinExistence type="inferred from homology"/>
<dbReference type="PROSITE" id="PS00086">
    <property type="entry name" value="CYTOCHROME_P450"/>
    <property type="match status" value="2"/>
</dbReference>
<dbReference type="InterPro" id="IPR017972">
    <property type="entry name" value="Cyt_P450_CS"/>
</dbReference>
<dbReference type="AlphaFoldDB" id="A0A8H4YYK7"/>
<evidence type="ECO:0008006" key="16">
    <source>
        <dbReference type="Google" id="ProtNLM"/>
    </source>
</evidence>
<keyword evidence="5 13" id="KW-0812">Transmembrane</keyword>
<dbReference type="GO" id="GO:0005506">
    <property type="term" value="F:iron ion binding"/>
    <property type="evidence" value="ECO:0007669"/>
    <property type="project" value="InterPro"/>
</dbReference>
<comment type="similarity">
    <text evidence="3">Belongs to the cytochrome P450 family.</text>
</comment>
<evidence type="ECO:0000256" key="4">
    <source>
        <dbReference type="ARBA" id="ARBA00022617"/>
    </source>
</evidence>
<dbReference type="EMBL" id="JABEVY010000326">
    <property type="protein sequence ID" value="KAF5236591.1"/>
    <property type="molecule type" value="Genomic_DNA"/>
</dbReference>
<comment type="subcellular location">
    <subcellularLocation>
        <location evidence="2">Membrane</location>
        <topology evidence="2">Single-pass membrane protein</topology>
    </subcellularLocation>
</comment>
<comment type="cofactor">
    <cofactor evidence="1 12">
        <name>heme</name>
        <dbReference type="ChEBI" id="CHEBI:30413"/>
    </cofactor>
</comment>
<keyword evidence="4 12" id="KW-0349">Heme</keyword>
<feature type="binding site" description="axial binding residue" evidence="12">
    <location>
        <position position="1026"/>
    </location>
    <ligand>
        <name>heme</name>
        <dbReference type="ChEBI" id="CHEBI:30413"/>
    </ligand>
    <ligandPart>
        <name>Fe</name>
        <dbReference type="ChEBI" id="CHEBI:18248"/>
    </ligandPart>
</feature>
<dbReference type="GO" id="GO:0016705">
    <property type="term" value="F:oxidoreductase activity, acting on paired donors, with incorporation or reduction of molecular oxygen"/>
    <property type="evidence" value="ECO:0007669"/>
    <property type="project" value="InterPro"/>
</dbReference>
<keyword evidence="10" id="KW-0503">Monooxygenase</keyword>
<dbReference type="CDD" id="cd11058">
    <property type="entry name" value="CYP60B-like"/>
    <property type="match status" value="1"/>
</dbReference>
<dbReference type="InterPro" id="IPR036396">
    <property type="entry name" value="Cyt_P450_sf"/>
</dbReference>
<dbReference type="GO" id="GO:0016020">
    <property type="term" value="C:membrane"/>
    <property type="evidence" value="ECO:0007669"/>
    <property type="project" value="UniProtKB-SubCell"/>
</dbReference>
<dbReference type="CDD" id="cd11063">
    <property type="entry name" value="CYP52"/>
    <property type="match status" value="1"/>
</dbReference>
<dbReference type="SUPFAM" id="SSF48264">
    <property type="entry name" value="Cytochrome P450"/>
    <property type="match status" value="2"/>
</dbReference>